<protein>
    <recommendedName>
        <fullName evidence="8">Glycosyltransferase family 92 protein</fullName>
        <ecNumber evidence="8">2.4.1.-</ecNumber>
    </recommendedName>
</protein>
<name>A0A8W8IP00_MAGGI</name>
<dbReference type="PANTHER" id="PTHR21461">
    <property type="entry name" value="GLYCOSYLTRANSFERASE FAMILY 92 PROTEIN"/>
    <property type="match status" value="1"/>
</dbReference>
<keyword evidence="5 8" id="KW-0812">Transmembrane</keyword>
<dbReference type="EnsemblMetazoa" id="G15201.5">
    <property type="protein sequence ID" value="G15201.5:cds"/>
    <property type="gene ID" value="G15201"/>
</dbReference>
<accession>A0A8W8IP00</accession>
<dbReference type="GO" id="GO:0016757">
    <property type="term" value="F:glycosyltransferase activity"/>
    <property type="evidence" value="ECO:0007669"/>
    <property type="project" value="UniProtKB-UniRule"/>
</dbReference>
<dbReference type="Pfam" id="PF01697">
    <property type="entry name" value="Glyco_transf_92"/>
    <property type="match status" value="1"/>
</dbReference>
<feature type="transmembrane region" description="Helical" evidence="8">
    <location>
        <begin position="12"/>
        <end position="30"/>
    </location>
</feature>
<dbReference type="OrthoDB" id="2526284at2759"/>
<proteinExistence type="inferred from homology"/>
<comment type="subcellular location">
    <subcellularLocation>
        <location evidence="1">Membrane</location>
        <topology evidence="1">Single-pass membrane protein</topology>
    </subcellularLocation>
</comment>
<dbReference type="EnsemblMetazoa" id="G15201.9">
    <property type="protein sequence ID" value="G15201.9:cds"/>
    <property type="gene ID" value="G15201"/>
</dbReference>
<evidence type="ECO:0000256" key="1">
    <source>
        <dbReference type="ARBA" id="ARBA00004167"/>
    </source>
</evidence>
<evidence type="ECO:0000313" key="10">
    <source>
        <dbReference type="Proteomes" id="UP000005408"/>
    </source>
</evidence>
<evidence type="ECO:0000256" key="4">
    <source>
        <dbReference type="ARBA" id="ARBA00022679"/>
    </source>
</evidence>
<evidence type="ECO:0000256" key="7">
    <source>
        <dbReference type="ARBA" id="ARBA00023136"/>
    </source>
</evidence>
<dbReference type="Proteomes" id="UP000005408">
    <property type="component" value="Unassembled WGS sequence"/>
</dbReference>
<keyword evidence="4 8" id="KW-0808">Transferase</keyword>
<dbReference type="PANTHER" id="PTHR21461:SF69">
    <property type="entry name" value="GLYCOSYLTRANSFERASE FAMILY 92 PROTEIN"/>
    <property type="match status" value="1"/>
</dbReference>
<organism evidence="9 10">
    <name type="scientific">Magallana gigas</name>
    <name type="common">Pacific oyster</name>
    <name type="synonym">Crassostrea gigas</name>
    <dbReference type="NCBI Taxonomy" id="29159"/>
    <lineage>
        <taxon>Eukaryota</taxon>
        <taxon>Metazoa</taxon>
        <taxon>Spiralia</taxon>
        <taxon>Lophotrochozoa</taxon>
        <taxon>Mollusca</taxon>
        <taxon>Bivalvia</taxon>
        <taxon>Autobranchia</taxon>
        <taxon>Pteriomorphia</taxon>
        <taxon>Ostreida</taxon>
        <taxon>Ostreoidea</taxon>
        <taxon>Ostreidae</taxon>
        <taxon>Magallana</taxon>
    </lineage>
</organism>
<dbReference type="EnsemblMetazoa" id="G15201.1">
    <property type="protein sequence ID" value="G15201.1:cds"/>
    <property type="gene ID" value="G15201"/>
</dbReference>
<dbReference type="EC" id="2.4.1.-" evidence="8"/>
<evidence type="ECO:0000256" key="8">
    <source>
        <dbReference type="RuleBase" id="RU366017"/>
    </source>
</evidence>
<evidence type="ECO:0000256" key="6">
    <source>
        <dbReference type="ARBA" id="ARBA00022989"/>
    </source>
</evidence>
<evidence type="ECO:0000256" key="2">
    <source>
        <dbReference type="ARBA" id="ARBA00007647"/>
    </source>
</evidence>
<dbReference type="EnsemblMetazoa" id="G15201.8">
    <property type="protein sequence ID" value="G15201.8:cds"/>
    <property type="gene ID" value="G15201"/>
</dbReference>
<evidence type="ECO:0000313" key="9">
    <source>
        <dbReference type="EnsemblMetazoa" id="G15201.1:cds"/>
    </source>
</evidence>
<evidence type="ECO:0000256" key="3">
    <source>
        <dbReference type="ARBA" id="ARBA00022676"/>
    </source>
</evidence>
<reference evidence="9" key="1">
    <citation type="submission" date="2022-08" db="UniProtKB">
        <authorList>
            <consortium name="EnsemblMetazoa"/>
        </authorList>
    </citation>
    <scope>IDENTIFICATION</scope>
    <source>
        <strain evidence="9">05x7-T-G4-1.051#20</strain>
    </source>
</reference>
<dbReference type="GO" id="GO:0016020">
    <property type="term" value="C:membrane"/>
    <property type="evidence" value="ECO:0007669"/>
    <property type="project" value="UniProtKB-SubCell"/>
</dbReference>
<keyword evidence="3 8" id="KW-0328">Glycosyltransferase</keyword>
<keyword evidence="7 8" id="KW-0472">Membrane</keyword>
<dbReference type="GO" id="GO:0005737">
    <property type="term" value="C:cytoplasm"/>
    <property type="evidence" value="ECO:0007669"/>
    <property type="project" value="TreeGrafter"/>
</dbReference>
<dbReference type="AlphaFoldDB" id="A0A8W8IP00"/>
<dbReference type="OMA" id="IAKIHHY"/>
<keyword evidence="6 8" id="KW-1133">Transmembrane helix</keyword>
<sequence length="467" mass="53587">MKIRGSTLRFTIPMILLFYTGVMVIIQLGIPNTQDLTEEVIGPPNDPGLDGILGQKWILHIQNEAPNLKSLQDHGKLRVEPPVQKKSAFKKLANSVYVYSAYLENRQPDKPKVKMIVLRKSKEEAEIHCHFRIRGRLFRNVTASFREMSENHGRQFGGWIYECNIPISVLAEHKKHKTQLSYMPLSCNSGPLVKVKVGPMTQSKPSRKQDLGLCVPPLFGELSISATIQFIELWKILGASHFTFYLHDVSSSISRLLNFYHSRGEVTLLNWRLPDHIQNTEIWYHGQLLAIQDCLYRNMSQFRYLSFVDLDEFIIPTINFTLLDMIQELESSGIYSDSLNTGLSFKSTFFAPNQILDTEQYLTYLQLLVRTDSFSSKRTKLIVQPLKVEEMGVHHVSRHVEKSTSVVNVATDIAKIHHYRTCAKNFDSDARCVPEVRDDTILKYADKLVANYKNIIKKSLPLFMPKD</sequence>
<dbReference type="InterPro" id="IPR008166">
    <property type="entry name" value="Glyco_transf_92"/>
</dbReference>
<comment type="similarity">
    <text evidence="2 8">Belongs to the glycosyltransferase 92 family.</text>
</comment>
<evidence type="ECO:0000256" key="5">
    <source>
        <dbReference type="ARBA" id="ARBA00022692"/>
    </source>
</evidence>
<keyword evidence="10" id="KW-1185">Reference proteome</keyword>